<dbReference type="KEGG" id="chrb:DK843_02315"/>
<reference evidence="1 2" key="1">
    <citation type="submission" date="2018-05" db="EMBL/GenBank/DDBJ databases">
        <title>Genome sequencing, assembly and analysis of the novel insecticidal bacterium, Chromobacterium phragmitis.</title>
        <authorList>
            <person name="Sparks M.E."/>
            <person name="Blackburn M.B."/>
            <person name="Gundersen-Rindal D.E."/>
        </authorList>
    </citation>
    <scope>NUCLEOTIDE SEQUENCE [LARGE SCALE GENOMIC DNA]</scope>
    <source>
        <strain evidence="1">IIBBL 274-1</strain>
    </source>
</reference>
<dbReference type="Proteomes" id="UP000252038">
    <property type="component" value="Chromosome"/>
</dbReference>
<sequence>MLNPIAAVNPAAAASSGGEVLPLSQRLAAHAASEAQVQAFLQAARDVPQAIDDTPQARRDHIAALSRLLREFVDNGQIAFPDLASQLDAIGQALKAEGKDSPLHASLMGVMVGLNNLQYQTEKWMQEVMLSDGAPQEFESW</sequence>
<dbReference type="AlphaFoldDB" id="A0A344UDA3"/>
<dbReference type="EMBL" id="CP029554">
    <property type="protein sequence ID" value="AXE33251.1"/>
    <property type="molecule type" value="Genomic_DNA"/>
</dbReference>
<protein>
    <submittedName>
        <fullName evidence="1">Uncharacterized protein</fullName>
    </submittedName>
</protein>
<organism evidence="1 2">
    <name type="scientific">Chromobacterium phragmitis</name>
    <dbReference type="NCBI Taxonomy" id="2202141"/>
    <lineage>
        <taxon>Bacteria</taxon>
        <taxon>Pseudomonadati</taxon>
        <taxon>Pseudomonadota</taxon>
        <taxon>Betaproteobacteria</taxon>
        <taxon>Neisseriales</taxon>
        <taxon>Chromobacteriaceae</taxon>
        <taxon>Chromobacterium</taxon>
    </lineage>
</organism>
<gene>
    <name evidence="1" type="ORF">DK843_02315</name>
</gene>
<evidence type="ECO:0000313" key="1">
    <source>
        <dbReference type="EMBL" id="AXE33251.1"/>
    </source>
</evidence>
<name>A0A344UDA3_9NEIS</name>
<evidence type="ECO:0000313" key="2">
    <source>
        <dbReference type="Proteomes" id="UP000252038"/>
    </source>
</evidence>
<accession>A0A344UDA3</accession>
<dbReference type="RefSeq" id="WP_114072425.1">
    <property type="nucleotide sequence ID" value="NZ_CP029554.1"/>
</dbReference>
<proteinExistence type="predicted"/>